<accession>A0A6M4H949</accession>
<sequence length="793" mass="80620">MKTLKISRLRYAIALALAATVGDAAAASGSFTFVTGEVSVTKANGQRVTAQRGTEVDPGDSITTGASGMAQLTMIDQARLSLRPNTQFRIEGYQRSADSSEGAVLSLVRGTLRAFTGLIASSNRDKFVMKTRVATVGIRGSGNILYACRADECDKSVTGLGQGNDQDFTVNHTIEGSHAVTNVVDAAAGLPPQQGGAQTLITGPGQTVMIQGAQAPRYVPTPTFISDTATNPTGAAKTAATASDAAATRDFAPGDNQQLSASQQASSTPVGNNGLGFVTIDASNNLLSDPIGLNDVIISTGGPFLGQAVPASIRLEGNTAALRGYTAYSGTQSNLSPDIAGGTLREMHTVNVATGLTVILGRWEGASLSFSGIGGGPTAGNIHWAYASSGYPTYLSDVLTGTATYTLAQATAPTNQNNTTGTVGTATMNVNFTNRTLGVTISVSMPAAGANAGGTWGATASDVPFSLNTFFATTADRLRVSNGSTQSGSGQLLSGAIEGSFVGANLQGAIIGYGIADFTASNPANHNQINGVLLLTGPAQNGAATYREGRVSDPSGYLANSGFSRNFSTTNRPEEVIAGANGAVTQFTAPLFAGVGSRATYALGTAQVVQSGFDAETGLVWGRWGNGVATVTGNGQTQPINLQSASLHYIFAGPQQGPVTLPLTGTGVYDVIGNTSPTDSAGHVGTFGSATLDANFTNRTASATVNVTVNGQNWIGTAPNMPIYRDQYFSATTGSTVPGIPNLSPLGIACTPSCVGATGSFDGFFTGRSGQRAGLMYNMGGVQGGVAFGRRGG</sequence>
<organism evidence="3 4">
    <name type="scientific">Usitatibacter palustris</name>
    <dbReference type="NCBI Taxonomy" id="2732487"/>
    <lineage>
        <taxon>Bacteria</taxon>
        <taxon>Pseudomonadati</taxon>
        <taxon>Pseudomonadota</taxon>
        <taxon>Betaproteobacteria</taxon>
        <taxon>Nitrosomonadales</taxon>
        <taxon>Usitatibacteraceae</taxon>
        <taxon>Usitatibacter</taxon>
    </lineage>
</organism>
<feature type="chain" id="PRO_5026672295" description="FecR protein domain-containing protein" evidence="1">
    <location>
        <begin position="27"/>
        <end position="793"/>
    </location>
</feature>
<dbReference type="PANTHER" id="PTHR38731">
    <property type="entry name" value="LIPL45-RELATED LIPOPROTEIN-RELATED"/>
    <property type="match status" value="1"/>
</dbReference>
<dbReference type="Proteomes" id="UP000503096">
    <property type="component" value="Chromosome"/>
</dbReference>
<dbReference type="EMBL" id="CP053073">
    <property type="protein sequence ID" value="QJR14914.1"/>
    <property type="molecule type" value="Genomic_DNA"/>
</dbReference>
<dbReference type="AlphaFoldDB" id="A0A6M4H949"/>
<dbReference type="KEGG" id="upl:DSM104440_01729"/>
<reference evidence="3 4" key="1">
    <citation type="submission" date="2020-04" db="EMBL/GenBank/DDBJ databases">
        <title>Usitatibacter rugosus gen. nov., sp. nov. and Usitatibacter palustris sp. nov., novel members of Usitatibacteraceae fam. nov. within the order Nitrosomonadales isolated from soil.</title>
        <authorList>
            <person name="Huber K.J."/>
            <person name="Neumann-Schaal M."/>
            <person name="Geppert A."/>
            <person name="Luckner M."/>
            <person name="Wanner G."/>
            <person name="Overmann J."/>
        </authorList>
    </citation>
    <scope>NUCLEOTIDE SEQUENCE [LARGE SCALE GENOMIC DNA]</scope>
    <source>
        <strain evidence="3 4">Swamp67</strain>
    </source>
</reference>
<dbReference type="Pfam" id="PF04773">
    <property type="entry name" value="FecR"/>
    <property type="match status" value="1"/>
</dbReference>
<dbReference type="InterPro" id="IPR006860">
    <property type="entry name" value="FecR"/>
</dbReference>
<evidence type="ECO:0000256" key="1">
    <source>
        <dbReference type="SAM" id="SignalP"/>
    </source>
</evidence>
<proteinExistence type="predicted"/>
<protein>
    <recommendedName>
        <fullName evidence="2">FecR protein domain-containing protein</fullName>
    </recommendedName>
</protein>
<dbReference type="InParanoid" id="A0A6M4H949"/>
<evidence type="ECO:0000313" key="3">
    <source>
        <dbReference type="EMBL" id="QJR14914.1"/>
    </source>
</evidence>
<evidence type="ECO:0000313" key="4">
    <source>
        <dbReference type="Proteomes" id="UP000503096"/>
    </source>
</evidence>
<keyword evidence="1" id="KW-0732">Signal</keyword>
<dbReference type="RefSeq" id="WP_171161728.1">
    <property type="nucleotide sequence ID" value="NZ_CP053073.1"/>
</dbReference>
<feature type="signal peptide" evidence="1">
    <location>
        <begin position="1"/>
        <end position="26"/>
    </location>
</feature>
<dbReference type="Gene3D" id="2.40.160.90">
    <property type="match status" value="1"/>
</dbReference>
<feature type="domain" description="FecR protein" evidence="2">
    <location>
        <begin position="60"/>
        <end position="141"/>
    </location>
</feature>
<gene>
    <name evidence="3" type="ORF">DSM104440_01729</name>
</gene>
<evidence type="ECO:0000259" key="2">
    <source>
        <dbReference type="Pfam" id="PF04773"/>
    </source>
</evidence>
<name>A0A6M4H949_9PROT</name>
<keyword evidence="4" id="KW-1185">Reference proteome</keyword>